<evidence type="ECO:0000313" key="1">
    <source>
        <dbReference type="EMBL" id="WLQ57633.1"/>
    </source>
</evidence>
<protein>
    <submittedName>
        <fullName evidence="1">Uncharacterized protein</fullName>
    </submittedName>
</protein>
<dbReference type="EMBL" id="CP120988">
    <property type="protein sequence ID" value="WLQ57633.1"/>
    <property type="molecule type" value="Genomic_DNA"/>
</dbReference>
<gene>
    <name evidence="1" type="ORF">P8A19_20310</name>
</gene>
<accession>A0ABY9IQK5</accession>
<name>A0ABY9IQK5_9ACTN</name>
<dbReference type="RefSeq" id="WP_236063871.1">
    <property type="nucleotide sequence ID" value="NZ_CP120988.1"/>
</dbReference>
<sequence>MPFPDELGPLLVVDYRLKQRLALSVPDLLDYGQIKAPATEILMAAAERWAAGTGWGE</sequence>
<organism evidence="1 2">
    <name type="scientific">Streptomyces poriferorum</name>
    <dbReference type="NCBI Taxonomy" id="2798799"/>
    <lineage>
        <taxon>Bacteria</taxon>
        <taxon>Bacillati</taxon>
        <taxon>Actinomycetota</taxon>
        <taxon>Actinomycetes</taxon>
        <taxon>Kitasatosporales</taxon>
        <taxon>Streptomycetaceae</taxon>
        <taxon>Streptomyces</taxon>
    </lineage>
</organism>
<reference evidence="1 2" key="1">
    <citation type="submission" date="2023-03" db="EMBL/GenBank/DDBJ databases">
        <title>Isolation and description of six Streptomyces strains from soil environments, able to metabolize different microbial glucans.</title>
        <authorList>
            <person name="Widen T."/>
            <person name="Larsbrink J."/>
        </authorList>
    </citation>
    <scope>NUCLEOTIDE SEQUENCE [LARGE SCALE GENOMIC DNA]</scope>
    <source>
        <strain evidence="1 2">Alt2</strain>
    </source>
</reference>
<evidence type="ECO:0000313" key="2">
    <source>
        <dbReference type="Proteomes" id="UP001235744"/>
    </source>
</evidence>
<proteinExistence type="predicted"/>
<keyword evidence="2" id="KW-1185">Reference proteome</keyword>
<dbReference type="Proteomes" id="UP001235744">
    <property type="component" value="Chromosome"/>
</dbReference>